<dbReference type="EMBL" id="JAWLKA010000054">
    <property type="protein sequence ID" value="MDV6286954.1"/>
    <property type="molecule type" value="Genomic_DNA"/>
</dbReference>
<evidence type="ECO:0000256" key="3">
    <source>
        <dbReference type="ARBA" id="ARBA00013368"/>
    </source>
</evidence>
<organism evidence="6 7">
    <name type="scientific">Rhodococcus jostii</name>
    <dbReference type="NCBI Taxonomy" id="132919"/>
    <lineage>
        <taxon>Bacteria</taxon>
        <taxon>Bacillati</taxon>
        <taxon>Actinomycetota</taxon>
        <taxon>Actinomycetes</taxon>
        <taxon>Mycobacteriales</taxon>
        <taxon>Nocardiaceae</taxon>
        <taxon>Rhodococcus</taxon>
    </lineage>
</organism>
<feature type="coiled-coil region" evidence="4">
    <location>
        <begin position="477"/>
        <end position="504"/>
    </location>
</feature>
<dbReference type="SUPFAM" id="SSF52540">
    <property type="entry name" value="P-loop containing nucleoside triphosphate hydrolases"/>
    <property type="match status" value="1"/>
</dbReference>
<gene>
    <name evidence="6" type="ORF">R3Q59_41510</name>
</gene>
<evidence type="ECO:0000313" key="7">
    <source>
        <dbReference type="Proteomes" id="UP001185737"/>
    </source>
</evidence>
<dbReference type="InterPro" id="IPR027417">
    <property type="entry name" value="P-loop_NTPase"/>
</dbReference>
<name>A0ABU4CTP6_RHOJO</name>
<protein>
    <recommendedName>
        <fullName evidence="3">Nuclease SbcCD subunit C</fullName>
    </recommendedName>
</protein>
<accession>A0ABU4CTP6</accession>
<dbReference type="PANTHER" id="PTHR32114">
    <property type="entry name" value="ABC TRANSPORTER ABCH.3"/>
    <property type="match status" value="1"/>
</dbReference>
<keyword evidence="7" id="KW-1185">Reference proteome</keyword>
<keyword evidence="4" id="KW-0175">Coiled coil</keyword>
<dbReference type="Gene3D" id="3.40.50.300">
    <property type="entry name" value="P-loop containing nucleotide triphosphate hydrolases"/>
    <property type="match status" value="2"/>
</dbReference>
<dbReference type="PANTHER" id="PTHR32114:SF2">
    <property type="entry name" value="ABC TRANSPORTER ABCH.3"/>
    <property type="match status" value="1"/>
</dbReference>
<feature type="coiled-coil region" evidence="4">
    <location>
        <begin position="541"/>
        <end position="602"/>
    </location>
</feature>
<evidence type="ECO:0000259" key="5">
    <source>
        <dbReference type="Pfam" id="PF13476"/>
    </source>
</evidence>
<dbReference type="Proteomes" id="UP001185737">
    <property type="component" value="Unassembled WGS sequence"/>
</dbReference>
<reference evidence="6 7" key="1">
    <citation type="submission" date="2023-10" db="EMBL/GenBank/DDBJ databases">
        <title>Development of a sustainable strategy for remediation of hydrocarbon-contaminated territories based on the waste exchange concept.</title>
        <authorList>
            <person name="Krivoruchko A."/>
        </authorList>
    </citation>
    <scope>NUCLEOTIDE SEQUENCE [LARGE SCALE GENOMIC DNA]</scope>
    <source>
        <strain evidence="6 7">IEGM 60</strain>
    </source>
</reference>
<evidence type="ECO:0000313" key="6">
    <source>
        <dbReference type="EMBL" id="MDV6286954.1"/>
    </source>
</evidence>
<comment type="similarity">
    <text evidence="1">Belongs to the SMC family. SbcC subfamily.</text>
</comment>
<dbReference type="Pfam" id="PF13476">
    <property type="entry name" value="AAA_23"/>
    <property type="match status" value="1"/>
</dbReference>
<dbReference type="RefSeq" id="WP_317571903.1">
    <property type="nucleotide sequence ID" value="NZ_JAWLKA010000054.1"/>
</dbReference>
<dbReference type="SUPFAM" id="SSF75712">
    <property type="entry name" value="Rad50 coiled-coil Zn hook"/>
    <property type="match status" value="1"/>
</dbReference>
<comment type="subunit">
    <text evidence="2">Heterodimer of SbcC and SbcD.</text>
</comment>
<evidence type="ECO:0000256" key="2">
    <source>
        <dbReference type="ARBA" id="ARBA00011322"/>
    </source>
</evidence>
<evidence type="ECO:0000256" key="1">
    <source>
        <dbReference type="ARBA" id="ARBA00006930"/>
    </source>
</evidence>
<dbReference type="InterPro" id="IPR038729">
    <property type="entry name" value="Rad50/SbcC_AAA"/>
</dbReference>
<dbReference type="Gene3D" id="1.10.287.510">
    <property type="entry name" value="Helix hairpin bin"/>
    <property type="match status" value="1"/>
</dbReference>
<feature type="coiled-coil region" evidence="4">
    <location>
        <begin position="342"/>
        <end position="369"/>
    </location>
</feature>
<proteinExistence type="inferred from homology"/>
<evidence type="ECO:0000256" key="4">
    <source>
        <dbReference type="SAM" id="Coils"/>
    </source>
</evidence>
<sequence>MVSDFRRIEGTRELPFDAPVVLIHGPNGTGKTSVLSALELALTGGIRSMERQSDRYRAHLPFVGQTYATVRADVAEHLQGGTPDFPLTVNGARLEGAPAFNDAAAKFYAERCYLDQTSLGRLLDLYQAREGNEQTALEKFVNELLGLEKLDALRSGLSDANDFRLLKKLAVGVDEADREAKAIATQLKEQSALRTEIRTEVANARATAFDAVTGLHHGITDGMTDWDLLEFIKSALNDDTTRAESAAAATLHQELIALGGRISALVERPTRQRVQETRTALAAAIADKEAWEATDGGRVRAWDAAAQAAGANLRSEPRIAVEHATSLALQDLNSASNVRSQAESASTHLEAVRAELDELQTRLADAHEHSSALVEGLTALRTVIDNSNRCPVCDRDFTETGNHSLLAHIDTRLAELTTHGQQLVDLRNQRDQLAAVVTRVEVEYTQLAARILPADQQQALEQRHATLVELTAQVGEIEAAKSNDAALTRRVRDLQQSLDNLETASSEERHISSELARYAALLQVKVPSAFDSFQTIWTELLEQAEAQVASLTDNANRYRNAANEAPRLTAALERESAVVQRLADLAEHKKQWDDRVAEAKRRQGVAKEIHEAATQARTTIVHRVFTESLNDVWKTVFTRLAPNEGFIPSFGIPSATKKTFDIKLETTHRNGETSGPPQMMLSAGNLNTAALSLFLALHLAVEPIVPCLVFDDPVQAMDEVHVAQFAGLIRLLAKQNDRQVIIAVHERELFDYLTLELSPAYEGDELITIELGERATEEDQGITRHIWTPDPAIAN</sequence>
<feature type="domain" description="Rad50/SbcC-type AAA" evidence="5">
    <location>
        <begin position="4"/>
        <end position="64"/>
    </location>
</feature>
<comment type="caution">
    <text evidence="6">The sequence shown here is derived from an EMBL/GenBank/DDBJ whole genome shotgun (WGS) entry which is preliminary data.</text>
</comment>